<dbReference type="InterPro" id="IPR011539">
    <property type="entry name" value="RHD_DNA_bind_dom"/>
</dbReference>
<dbReference type="Gene3D" id="2.60.40.340">
    <property type="entry name" value="Rel homology domain (RHD), DNA-binding domain"/>
    <property type="match status" value="2"/>
</dbReference>
<feature type="repeat" description="ANK" evidence="1">
    <location>
        <begin position="411"/>
        <end position="443"/>
    </location>
</feature>
<dbReference type="OrthoDB" id="10254686at2759"/>
<dbReference type="PANTHER" id="PTHR24169:SF28">
    <property type="entry name" value="NUCLEAR FACTOR NF-KAPPA-B P110 SUBUNIT"/>
    <property type="match status" value="1"/>
</dbReference>
<evidence type="ECO:0000313" key="5">
    <source>
        <dbReference type="Proteomes" id="UP001152799"/>
    </source>
</evidence>
<evidence type="ECO:0000256" key="1">
    <source>
        <dbReference type="PROSITE-ProRule" id="PRU00023"/>
    </source>
</evidence>
<feature type="domain" description="RHD" evidence="3">
    <location>
        <begin position="52"/>
        <end position="110"/>
    </location>
</feature>
<dbReference type="InterPro" id="IPR032397">
    <property type="entry name" value="RHD_dimer"/>
</dbReference>
<dbReference type="SUPFAM" id="SSF48403">
    <property type="entry name" value="Ankyrin repeat"/>
    <property type="match status" value="1"/>
</dbReference>
<name>A0A9N9QJB7_9CUCU</name>
<proteinExistence type="predicted"/>
<dbReference type="InterPro" id="IPR036770">
    <property type="entry name" value="Ankyrin_rpt-contain_sf"/>
</dbReference>
<feature type="repeat" description="ANK" evidence="1">
    <location>
        <begin position="479"/>
        <end position="511"/>
    </location>
</feature>
<dbReference type="InterPro" id="IPR014756">
    <property type="entry name" value="Ig_E-set"/>
</dbReference>
<dbReference type="PROSITE" id="PS50088">
    <property type="entry name" value="ANK_REPEAT"/>
    <property type="match status" value="3"/>
</dbReference>
<dbReference type="SMART" id="SM00429">
    <property type="entry name" value="IPT"/>
    <property type="match status" value="1"/>
</dbReference>
<dbReference type="Gene3D" id="2.60.40.10">
    <property type="entry name" value="Immunoglobulins"/>
    <property type="match status" value="1"/>
</dbReference>
<dbReference type="InterPro" id="IPR002110">
    <property type="entry name" value="Ankyrin_rpt"/>
</dbReference>
<sequence>MATRKVLPSTSCASPQPSTSTSRILPSGSCDPPQPSSSGARNFNAPGTSSMNDAPFLRFIEQPANKYRFRYKSEMLGTRDCLKGITSDRLGRPTYPTVELVNYSGSAMIRFGGMGIIHTPRRNVVVELSKKMLVLKKELIARCEGMRRELTANEIEEIRVLAVRKSRDINLNAVCLRFDAFFVRNGILYSICPPIFSHGIINLRSPLTGDLKIVRMNRCVSHAEGGEEIFLLVERLTSPNIRIRLFELDADNREVWEAYGTFSELDIHHHYAIVFRTPAFRDQNITHPVMVLIELVRPSDFARSDVRNFWYIPNIHGTGQRIQPSPIIEMPLEDITRAQQSFFELRNLASQSRVRAGLMLKDHFRQYEQQTRQNNMLHVFIALNKKPEVKFILNMLQSSKQLQLANVVNADNLTPLHLAVMCHNEDFVRYLRTLHADPTIQNSRGRTPLHEAAKSAATPKMFELLLSFENTMIDIVDYAGFTALTLAIETTNMTAIRALANAGADVNRRHDRNGHTPLRIAVEHEFVEAVRYFLDHPRLFLLLLKILQFLL</sequence>
<dbReference type="PROSITE" id="PS50254">
    <property type="entry name" value="REL_2"/>
    <property type="match status" value="2"/>
</dbReference>
<dbReference type="SMART" id="SM00248">
    <property type="entry name" value="ANK"/>
    <property type="match status" value="4"/>
</dbReference>
<feature type="compositionally biased region" description="Polar residues" evidence="2">
    <location>
        <begin position="8"/>
        <end position="24"/>
    </location>
</feature>
<accession>A0A9N9QJB7</accession>
<feature type="domain" description="RHD" evidence="3">
    <location>
        <begin position="111"/>
        <end position="207"/>
    </location>
</feature>
<evidence type="ECO:0000259" key="3">
    <source>
        <dbReference type="PROSITE" id="PS50254"/>
    </source>
</evidence>
<dbReference type="PRINTS" id="PR00057">
    <property type="entry name" value="NFKBTNSCPFCT"/>
</dbReference>
<dbReference type="InterPro" id="IPR037059">
    <property type="entry name" value="RHD_DNA_bind_dom_sf"/>
</dbReference>
<dbReference type="PANTHER" id="PTHR24169">
    <property type="entry name" value="NUCLEAR FACTOR NF-KAPPA-B PROTEIN"/>
    <property type="match status" value="1"/>
</dbReference>
<feature type="compositionally biased region" description="Polar residues" evidence="2">
    <location>
        <begin position="36"/>
        <end position="49"/>
    </location>
</feature>
<dbReference type="GO" id="GO:0048468">
    <property type="term" value="P:cell development"/>
    <property type="evidence" value="ECO:0007669"/>
    <property type="project" value="UniProtKB-ARBA"/>
</dbReference>
<dbReference type="Proteomes" id="UP001152799">
    <property type="component" value="Chromosome 1"/>
</dbReference>
<evidence type="ECO:0000313" key="4">
    <source>
        <dbReference type="EMBL" id="CAG9760975.1"/>
    </source>
</evidence>
<dbReference type="EMBL" id="OU892277">
    <property type="protein sequence ID" value="CAG9760975.1"/>
    <property type="molecule type" value="Genomic_DNA"/>
</dbReference>
<evidence type="ECO:0000256" key="2">
    <source>
        <dbReference type="SAM" id="MobiDB-lite"/>
    </source>
</evidence>
<gene>
    <name evidence="4" type="ORF">CEUTPL_LOCUS1688</name>
</gene>
<dbReference type="GO" id="GO:0000981">
    <property type="term" value="F:DNA-binding transcription factor activity, RNA polymerase II-specific"/>
    <property type="evidence" value="ECO:0007669"/>
    <property type="project" value="TreeGrafter"/>
</dbReference>
<dbReference type="SUPFAM" id="SSF49417">
    <property type="entry name" value="p53-like transcription factors"/>
    <property type="match status" value="1"/>
</dbReference>
<dbReference type="GO" id="GO:0005737">
    <property type="term" value="C:cytoplasm"/>
    <property type="evidence" value="ECO:0007669"/>
    <property type="project" value="InterPro"/>
</dbReference>
<dbReference type="GO" id="GO:0000978">
    <property type="term" value="F:RNA polymerase II cis-regulatory region sequence-specific DNA binding"/>
    <property type="evidence" value="ECO:0007669"/>
    <property type="project" value="TreeGrafter"/>
</dbReference>
<keyword evidence="5" id="KW-1185">Reference proteome</keyword>
<dbReference type="InterPro" id="IPR013783">
    <property type="entry name" value="Ig-like_fold"/>
</dbReference>
<dbReference type="Gene3D" id="1.25.40.20">
    <property type="entry name" value="Ankyrin repeat-containing domain"/>
    <property type="match status" value="1"/>
</dbReference>
<dbReference type="Pfam" id="PF12796">
    <property type="entry name" value="Ank_2"/>
    <property type="match status" value="2"/>
</dbReference>
<reference evidence="4" key="1">
    <citation type="submission" date="2022-01" db="EMBL/GenBank/DDBJ databases">
        <authorList>
            <person name="King R."/>
        </authorList>
    </citation>
    <scope>NUCLEOTIDE SEQUENCE</scope>
</reference>
<dbReference type="SUPFAM" id="SSF81296">
    <property type="entry name" value="E set domains"/>
    <property type="match status" value="1"/>
</dbReference>
<feature type="repeat" description="ANK" evidence="1">
    <location>
        <begin position="444"/>
        <end position="467"/>
    </location>
</feature>
<protein>
    <recommendedName>
        <fullName evidence="3">RHD domain-containing protein</fullName>
    </recommendedName>
</protein>
<dbReference type="AlphaFoldDB" id="A0A9N9QJB7"/>
<feature type="region of interest" description="Disordered" evidence="2">
    <location>
        <begin position="1"/>
        <end position="49"/>
    </location>
</feature>
<dbReference type="PROSITE" id="PS50297">
    <property type="entry name" value="ANK_REP_REGION"/>
    <property type="match status" value="1"/>
</dbReference>
<dbReference type="Pfam" id="PF16179">
    <property type="entry name" value="RHD_dimer"/>
    <property type="match status" value="1"/>
</dbReference>
<dbReference type="InterPro" id="IPR000451">
    <property type="entry name" value="NFkB/Dor"/>
</dbReference>
<dbReference type="GO" id="GO:0048731">
    <property type="term" value="P:system development"/>
    <property type="evidence" value="ECO:0007669"/>
    <property type="project" value="UniProtKB-ARBA"/>
</dbReference>
<organism evidence="4 5">
    <name type="scientific">Ceutorhynchus assimilis</name>
    <name type="common">cabbage seed weevil</name>
    <dbReference type="NCBI Taxonomy" id="467358"/>
    <lineage>
        <taxon>Eukaryota</taxon>
        <taxon>Metazoa</taxon>
        <taxon>Ecdysozoa</taxon>
        <taxon>Arthropoda</taxon>
        <taxon>Hexapoda</taxon>
        <taxon>Insecta</taxon>
        <taxon>Pterygota</taxon>
        <taxon>Neoptera</taxon>
        <taxon>Endopterygota</taxon>
        <taxon>Coleoptera</taxon>
        <taxon>Polyphaga</taxon>
        <taxon>Cucujiformia</taxon>
        <taxon>Curculionidae</taxon>
        <taxon>Ceutorhynchinae</taxon>
        <taxon>Ceutorhynchus</taxon>
    </lineage>
</organism>
<dbReference type="InterPro" id="IPR002909">
    <property type="entry name" value="IPT_dom"/>
</dbReference>
<dbReference type="InterPro" id="IPR008967">
    <property type="entry name" value="p53-like_TF_DNA-bd_sf"/>
</dbReference>
<dbReference type="Pfam" id="PF00554">
    <property type="entry name" value="RHD_DNA_bind"/>
    <property type="match status" value="1"/>
</dbReference>
<keyword evidence="1" id="KW-0040">ANK repeat</keyword>